<evidence type="ECO:0000313" key="4">
    <source>
        <dbReference type="Proteomes" id="UP000028045"/>
    </source>
</evidence>
<evidence type="ECO:0000256" key="1">
    <source>
        <dbReference type="SAM" id="MobiDB-lite"/>
    </source>
</evidence>
<organism evidence="3 4">
    <name type="scientific">Stachybotrys chartarum (strain CBS 109288 / IBT 7711)</name>
    <name type="common">Toxic black mold</name>
    <name type="synonym">Stilbospora chartarum</name>
    <dbReference type="NCBI Taxonomy" id="1280523"/>
    <lineage>
        <taxon>Eukaryota</taxon>
        <taxon>Fungi</taxon>
        <taxon>Dikarya</taxon>
        <taxon>Ascomycota</taxon>
        <taxon>Pezizomycotina</taxon>
        <taxon>Sordariomycetes</taxon>
        <taxon>Hypocreomycetidae</taxon>
        <taxon>Hypocreales</taxon>
        <taxon>Stachybotryaceae</taxon>
        <taxon>Stachybotrys</taxon>
    </lineage>
</organism>
<dbReference type="Pfam" id="PF03184">
    <property type="entry name" value="DDE_1"/>
    <property type="match status" value="1"/>
</dbReference>
<feature type="domain" description="DDE-1" evidence="2">
    <location>
        <begin position="127"/>
        <end position="260"/>
    </location>
</feature>
<dbReference type="AlphaFoldDB" id="A0A084AU47"/>
<sequence>MGRPLQELDTNARRLTDRQRQGPKVKSLNDRAFRVTKPIARIERSHNIVRRRITKQATRRPEEYVSIVNSFLRVRSKRFSANTSRAGDQVDPELAAAAFLYRILNLDETPIPFEYLDGHINSLHLGDGRHRLKPKLIFHGMPPPTGRILQEEGHLYSPDVTIEFNETAYNNEELFKRSIEEELQNILGQEELLLVMDVVAFHKTRGILDCLRDHRVICAFIPGGCTSLLQPLDTTINRPFKDWLLDATEEYVMQREAEGKTDCIKDIPTEAIDFTGWQEADNSYTKDEETVDPSEDNDVVIVAGDDDDIHQTELWVLRIPELKELCEDTEHAVTAATLVTLPVLPE</sequence>
<protein>
    <recommendedName>
        <fullName evidence="2">DDE-1 domain-containing protein</fullName>
    </recommendedName>
</protein>
<dbReference type="HOGENOM" id="CLU_802097_0_0_1"/>
<dbReference type="GO" id="GO:0003676">
    <property type="term" value="F:nucleic acid binding"/>
    <property type="evidence" value="ECO:0007669"/>
    <property type="project" value="InterPro"/>
</dbReference>
<dbReference type="OrthoDB" id="5427804at2759"/>
<accession>A0A084AU47</accession>
<name>A0A084AU47_STACB</name>
<dbReference type="Proteomes" id="UP000028045">
    <property type="component" value="Unassembled WGS sequence"/>
</dbReference>
<proteinExistence type="predicted"/>
<gene>
    <name evidence="3" type="ORF">S7711_09825</name>
</gene>
<dbReference type="EMBL" id="KL648561">
    <property type="protein sequence ID" value="KEY68826.1"/>
    <property type="molecule type" value="Genomic_DNA"/>
</dbReference>
<evidence type="ECO:0000313" key="3">
    <source>
        <dbReference type="EMBL" id="KEY68826.1"/>
    </source>
</evidence>
<keyword evidence="4" id="KW-1185">Reference proteome</keyword>
<reference evidence="3 4" key="1">
    <citation type="journal article" date="2014" name="BMC Genomics">
        <title>Comparative genome sequencing reveals chemotype-specific gene clusters in the toxigenic black mold Stachybotrys.</title>
        <authorList>
            <person name="Semeiks J."/>
            <person name="Borek D."/>
            <person name="Otwinowski Z."/>
            <person name="Grishin N.V."/>
        </authorList>
    </citation>
    <scope>NUCLEOTIDE SEQUENCE [LARGE SCALE GENOMIC DNA]</scope>
    <source>
        <strain evidence="4">CBS 109288 / IBT 7711</strain>
    </source>
</reference>
<evidence type="ECO:0000259" key="2">
    <source>
        <dbReference type="Pfam" id="PF03184"/>
    </source>
</evidence>
<dbReference type="InterPro" id="IPR004875">
    <property type="entry name" value="DDE_SF_endonuclease_dom"/>
</dbReference>
<feature type="region of interest" description="Disordered" evidence="1">
    <location>
        <begin position="1"/>
        <end position="25"/>
    </location>
</feature>
<feature type="compositionally biased region" description="Basic and acidic residues" evidence="1">
    <location>
        <begin position="10"/>
        <end position="20"/>
    </location>
</feature>